<organism evidence="1">
    <name type="scientific">Triticum aestivum</name>
    <name type="common">Wheat</name>
    <dbReference type="NCBI Taxonomy" id="4565"/>
    <lineage>
        <taxon>Eukaryota</taxon>
        <taxon>Viridiplantae</taxon>
        <taxon>Streptophyta</taxon>
        <taxon>Embryophyta</taxon>
        <taxon>Tracheophyta</taxon>
        <taxon>Spermatophyta</taxon>
        <taxon>Magnoliopsida</taxon>
        <taxon>Liliopsida</taxon>
        <taxon>Poales</taxon>
        <taxon>Poaceae</taxon>
        <taxon>BOP clade</taxon>
        <taxon>Pooideae</taxon>
        <taxon>Triticodae</taxon>
        <taxon>Triticeae</taxon>
        <taxon>Triticinae</taxon>
        <taxon>Triticum</taxon>
    </lineage>
</organism>
<protein>
    <submittedName>
        <fullName evidence="1">Uncharacterized protein</fullName>
    </submittedName>
</protein>
<keyword evidence="2" id="KW-1185">Reference proteome</keyword>
<evidence type="ECO:0000313" key="1">
    <source>
        <dbReference type="EnsemblPlants" id="TraesCS7A02G288400.1"/>
    </source>
</evidence>
<dbReference type="Gramene" id="TraesJUL7A03G03951100.1">
    <property type="protein sequence ID" value="TraesJUL7A03G03951100.1"/>
    <property type="gene ID" value="TraesJUL7A03G03951100"/>
</dbReference>
<dbReference type="Gramene" id="TraesCS7A02G288400.1">
    <property type="protein sequence ID" value="TraesCS7A02G288400.1"/>
    <property type="gene ID" value="TraesCS7A02G288400"/>
</dbReference>
<dbReference type="Gramene" id="TraesJAG7A03G03896910.1">
    <property type="protein sequence ID" value="TraesJAG7A03G03896910.1"/>
    <property type="gene ID" value="TraesJAG7A03G03896910"/>
</dbReference>
<dbReference type="EnsemblPlants" id="TraesCS7A02G288400.1">
    <property type="protein sequence ID" value="TraesCS7A02G288400.1"/>
    <property type="gene ID" value="TraesCS7A02G288400"/>
</dbReference>
<dbReference type="Gramene" id="TraesCS7A03G0687600.1">
    <property type="protein sequence ID" value="TraesCS7A03G0687600.1.CDS"/>
    <property type="gene ID" value="TraesCS7A03G0687600"/>
</dbReference>
<dbReference type="Gramene" id="TraesARI7A03G03887510.1">
    <property type="protein sequence ID" value="TraesARI7A03G03887510.1"/>
    <property type="gene ID" value="TraesARI7A03G03887510"/>
</dbReference>
<evidence type="ECO:0000313" key="2">
    <source>
        <dbReference type="Proteomes" id="UP000019116"/>
    </source>
</evidence>
<dbReference type="OMA" id="PVEAMWV"/>
<reference evidence="1" key="1">
    <citation type="submission" date="2018-08" db="EMBL/GenBank/DDBJ databases">
        <authorList>
            <person name="Rossello M."/>
        </authorList>
    </citation>
    <scope>NUCLEOTIDE SEQUENCE [LARGE SCALE GENOMIC DNA]</scope>
    <source>
        <strain evidence="1">cv. Chinese Spring</strain>
    </source>
</reference>
<dbReference type="Proteomes" id="UP000019116">
    <property type="component" value="Chromosome 7A"/>
</dbReference>
<dbReference type="Gramene" id="TraesNOR7A03G03958610.1">
    <property type="protein sequence ID" value="TraesNOR7A03G03958610.1"/>
    <property type="gene ID" value="TraesNOR7A03G03958610"/>
</dbReference>
<dbReference type="AlphaFoldDB" id="A0A3B6RG05"/>
<dbReference type="Gramene" id="TraesSTA7A03G03910380.1">
    <property type="protein sequence ID" value="TraesSTA7A03G03910380.1"/>
    <property type="gene ID" value="TraesSTA7A03G03910380"/>
</dbReference>
<accession>A0A3B6RG05</accession>
<reference evidence="1" key="2">
    <citation type="submission" date="2018-10" db="UniProtKB">
        <authorList>
            <consortium name="EnsemblPlants"/>
        </authorList>
    </citation>
    <scope>IDENTIFICATION</scope>
</reference>
<sequence>MGSISIEPLRPRLVSRADYLRALIPLGGISMDSPSPPGDYHASLVNRGRGGDHVQKKLQSSEGAKTLMQMEDLEKEEGDGCGPSPSLEGSFDLEHRREEVRGIASVDGACCSLVSLEMGVSFPISGVVAFLPVEAMWVGQGYLSYRCIQMSRRVSRGQLSPRFSGPGK</sequence>
<name>A0A3B6RG05_WHEAT</name>
<dbReference type="Gramene" id="TraesCLE_scaffold_024918_01G000100.1">
    <property type="protein sequence ID" value="TraesCLE_scaffold_024918_01G000100.1"/>
    <property type="gene ID" value="TraesCLE_scaffold_024918_01G000100"/>
</dbReference>
<dbReference type="Gramene" id="TraesRN7A0100664800.1">
    <property type="protein sequence ID" value="TraesRN7A0100664800.1"/>
    <property type="gene ID" value="TraesRN7A0100664800"/>
</dbReference>
<proteinExistence type="predicted"/>
<dbReference type="Gramene" id="TraesLAC7A03G03868440.1">
    <property type="protein sequence ID" value="TraesLAC7A03G03868440.1"/>
    <property type="gene ID" value="TraesLAC7A03G03868440"/>
</dbReference>
<dbReference type="Gramene" id="TraesLDM7A03G03918910.1">
    <property type="protein sequence ID" value="TraesLDM7A03G03918910.1"/>
    <property type="gene ID" value="TraesLDM7A03G03918910"/>
</dbReference>
<dbReference type="Gramene" id="TraesROB_scaffold_108451_01G000100.1">
    <property type="protein sequence ID" value="TraesROB_scaffold_108451_01G000100.1"/>
    <property type="gene ID" value="TraesROB_scaffold_108451_01G000100"/>
</dbReference>
<dbReference type="Gramene" id="TraesCAD_scaffold_003285_01G000200.1">
    <property type="protein sequence ID" value="TraesCAD_scaffold_003285_01G000200.1"/>
    <property type="gene ID" value="TraesCAD_scaffold_003285_01G000200"/>
</dbReference>